<proteinExistence type="predicted"/>
<evidence type="ECO:0000313" key="2">
    <source>
        <dbReference type="Proteomes" id="UP000887458"/>
    </source>
</evidence>
<name>A0ABQ8JFR4_DERPT</name>
<evidence type="ECO:0000313" key="1">
    <source>
        <dbReference type="EMBL" id="KAH9421262.1"/>
    </source>
</evidence>
<organism evidence="1 2">
    <name type="scientific">Dermatophagoides pteronyssinus</name>
    <name type="common">European house dust mite</name>
    <dbReference type="NCBI Taxonomy" id="6956"/>
    <lineage>
        <taxon>Eukaryota</taxon>
        <taxon>Metazoa</taxon>
        <taxon>Ecdysozoa</taxon>
        <taxon>Arthropoda</taxon>
        <taxon>Chelicerata</taxon>
        <taxon>Arachnida</taxon>
        <taxon>Acari</taxon>
        <taxon>Acariformes</taxon>
        <taxon>Sarcoptiformes</taxon>
        <taxon>Astigmata</taxon>
        <taxon>Psoroptidia</taxon>
        <taxon>Analgoidea</taxon>
        <taxon>Pyroglyphidae</taxon>
        <taxon>Dermatophagoidinae</taxon>
        <taxon>Dermatophagoides</taxon>
    </lineage>
</organism>
<accession>A0ABQ8JFR4</accession>
<dbReference type="Proteomes" id="UP000887458">
    <property type="component" value="Unassembled WGS sequence"/>
</dbReference>
<dbReference type="EMBL" id="NJHN03000044">
    <property type="protein sequence ID" value="KAH9421262.1"/>
    <property type="molecule type" value="Genomic_DNA"/>
</dbReference>
<sequence>MPCLSVLGGIAGGVDDVDDCRDNEVDVAACEKLEFSCCNNNEFELDEIDDVRERISSIVLFVAVENCDFIKLPEEAITGKILTLRELLNNDEFDEFIEDIDESNPFGLLSIGDRLRLS</sequence>
<comment type="caution">
    <text evidence="1">The sequence shown here is derived from an EMBL/GenBank/DDBJ whole genome shotgun (WGS) entry which is preliminary data.</text>
</comment>
<reference evidence="1 2" key="1">
    <citation type="journal article" date="2018" name="J. Allergy Clin. Immunol.">
        <title>High-quality assembly of Dermatophagoides pteronyssinus genome and transcriptome reveals a wide range of novel allergens.</title>
        <authorList>
            <person name="Liu X.Y."/>
            <person name="Yang K.Y."/>
            <person name="Wang M.Q."/>
            <person name="Kwok J.S."/>
            <person name="Zeng X."/>
            <person name="Yang Z."/>
            <person name="Xiao X.J."/>
            <person name="Lau C.P."/>
            <person name="Li Y."/>
            <person name="Huang Z.M."/>
            <person name="Ba J.G."/>
            <person name="Yim A.K."/>
            <person name="Ouyang C.Y."/>
            <person name="Ngai S.M."/>
            <person name="Chan T.F."/>
            <person name="Leung E.L."/>
            <person name="Liu L."/>
            <person name="Liu Z.G."/>
            <person name="Tsui S.K."/>
        </authorList>
    </citation>
    <scope>NUCLEOTIDE SEQUENCE [LARGE SCALE GENOMIC DNA]</scope>
    <source>
        <strain evidence="1">Derp</strain>
    </source>
</reference>
<protein>
    <submittedName>
        <fullName evidence="1">Uncharacterized protein</fullName>
    </submittedName>
</protein>
<reference evidence="1 2" key="2">
    <citation type="journal article" date="2022" name="Mol. Biol. Evol.">
        <title>Comparative Genomics Reveals Insights into the Divergent Evolution of Astigmatic Mites and Household Pest Adaptations.</title>
        <authorList>
            <person name="Xiong Q."/>
            <person name="Wan A.T."/>
            <person name="Liu X."/>
            <person name="Fung C.S."/>
            <person name="Xiao X."/>
            <person name="Malainual N."/>
            <person name="Hou J."/>
            <person name="Wang L."/>
            <person name="Wang M."/>
            <person name="Yang K.Y."/>
            <person name="Cui Y."/>
            <person name="Leung E.L."/>
            <person name="Nong W."/>
            <person name="Shin S.K."/>
            <person name="Au S.W."/>
            <person name="Jeong K.Y."/>
            <person name="Chew F.T."/>
            <person name="Hui J.H."/>
            <person name="Leung T.F."/>
            <person name="Tungtrongchitr A."/>
            <person name="Zhong N."/>
            <person name="Liu Z."/>
            <person name="Tsui S.K."/>
        </authorList>
    </citation>
    <scope>NUCLEOTIDE SEQUENCE [LARGE SCALE GENOMIC DNA]</scope>
    <source>
        <strain evidence="1">Derp</strain>
    </source>
</reference>
<keyword evidence="2" id="KW-1185">Reference proteome</keyword>
<gene>
    <name evidence="1" type="ORF">DERP_012835</name>
</gene>